<proteinExistence type="predicted"/>
<dbReference type="AlphaFoldDB" id="A0A0L7L6E1"/>
<protein>
    <submittedName>
        <fullName evidence="1">Putative DCAPL3</fullName>
    </submittedName>
</protein>
<dbReference type="EMBL" id="JTDY01002708">
    <property type="protein sequence ID" value="KOB70876.1"/>
    <property type="molecule type" value="Genomic_DNA"/>
</dbReference>
<dbReference type="Proteomes" id="UP000037510">
    <property type="component" value="Unassembled WGS sequence"/>
</dbReference>
<sequence length="341" mass="38244">MFLFTGPSQLIAEVQTGRATPQAPVYATIRPSHSPQNRPSSSIRSSLNSLPAALNSTSLVRSIASEEQPRFHPTNPFYTTLPSNYSSASKLPVPNARVSISTLDRNKPKETLFHEYSSDLKSPSFFTRTLDSGPTSLTYSPYTENTNGHDSTVNLEKSDYFRKFDHLNKQSLLNDGKIKNPFDTKRNSDPFEKYLRPENKINGNCDFDKMPSSISDSNFRSLKETKSSTITELKISEVEEVKTVKKLILNGQEGYHSLKSPMNGKVGGFSLDSKQFRSTQQSPGKETVLSTTMPQRNEPFTATFDQKVLENWCLNQLKNAPYCILLRLLNVFSCACRVCGR</sequence>
<evidence type="ECO:0000313" key="1">
    <source>
        <dbReference type="EMBL" id="KOB70876.1"/>
    </source>
</evidence>
<keyword evidence="2" id="KW-1185">Reference proteome</keyword>
<gene>
    <name evidence="1" type="ORF">OBRU01_14632</name>
</gene>
<reference evidence="1 2" key="1">
    <citation type="journal article" date="2015" name="Genome Biol. Evol.">
        <title>The genome of winter moth (Operophtera brumata) provides a genomic perspective on sexual dimorphism and phenology.</title>
        <authorList>
            <person name="Derks M.F."/>
            <person name="Smit S."/>
            <person name="Salis L."/>
            <person name="Schijlen E."/>
            <person name="Bossers A."/>
            <person name="Mateman C."/>
            <person name="Pijl A.S."/>
            <person name="de Ridder D."/>
            <person name="Groenen M.A."/>
            <person name="Visser M.E."/>
            <person name="Megens H.J."/>
        </authorList>
    </citation>
    <scope>NUCLEOTIDE SEQUENCE [LARGE SCALE GENOMIC DNA]</scope>
    <source>
        <strain evidence="1">WM2013NL</strain>
        <tissue evidence="1">Head and thorax</tissue>
    </source>
</reference>
<organism evidence="1 2">
    <name type="scientific">Operophtera brumata</name>
    <name type="common">Winter moth</name>
    <name type="synonym">Phalaena brumata</name>
    <dbReference type="NCBI Taxonomy" id="104452"/>
    <lineage>
        <taxon>Eukaryota</taxon>
        <taxon>Metazoa</taxon>
        <taxon>Ecdysozoa</taxon>
        <taxon>Arthropoda</taxon>
        <taxon>Hexapoda</taxon>
        <taxon>Insecta</taxon>
        <taxon>Pterygota</taxon>
        <taxon>Neoptera</taxon>
        <taxon>Endopterygota</taxon>
        <taxon>Lepidoptera</taxon>
        <taxon>Glossata</taxon>
        <taxon>Ditrysia</taxon>
        <taxon>Geometroidea</taxon>
        <taxon>Geometridae</taxon>
        <taxon>Larentiinae</taxon>
        <taxon>Operophtera</taxon>
    </lineage>
</organism>
<accession>A0A0L7L6E1</accession>
<evidence type="ECO:0000313" key="2">
    <source>
        <dbReference type="Proteomes" id="UP000037510"/>
    </source>
</evidence>
<comment type="caution">
    <text evidence="1">The sequence shown here is derived from an EMBL/GenBank/DDBJ whole genome shotgun (WGS) entry which is preliminary data.</text>
</comment>
<name>A0A0L7L6E1_OPEBR</name>